<dbReference type="PANTHER" id="PTHR38537:SF8">
    <property type="entry name" value="FILAMIN-A"/>
    <property type="match status" value="1"/>
</dbReference>
<dbReference type="GO" id="GO:0051015">
    <property type="term" value="F:actin filament binding"/>
    <property type="evidence" value="ECO:0007669"/>
    <property type="project" value="InterPro"/>
</dbReference>
<organism evidence="4 5">
    <name type="scientific">Pelagomonas calceolata</name>
    <dbReference type="NCBI Taxonomy" id="35677"/>
    <lineage>
        <taxon>Eukaryota</taxon>
        <taxon>Sar</taxon>
        <taxon>Stramenopiles</taxon>
        <taxon>Ochrophyta</taxon>
        <taxon>Pelagophyceae</taxon>
        <taxon>Pelagomonadales</taxon>
        <taxon>Pelagomonadaceae</taxon>
        <taxon>Pelagomonas</taxon>
    </lineage>
</organism>
<keyword evidence="5" id="KW-1185">Reference proteome</keyword>
<accession>A0A8J2SIG0</accession>
<dbReference type="OrthoDB" id="342730at2759"/>
<feature type="region of interest" description="Disordered" evidence="3">
    <location>
        <begin position="21"/>
        <end position="41"/>
    </location>
</feature>
<dbReference type="Pfam" id="PF00630">
    <property type="entry name" value="Filamin"/>
    <property type="match status" value="1"/>
</dbReference>
<dbReference type="Gene3D" id="2.60.40.10">
    <property type="entry name" value="Immunoglobulins"/>
    <property type="match status" value="1"/>
</dbReference>
<name>A0A8J2SIG0_9STRA</name>
<dbReference type="SMART" id="SM00557">
    <property type="entry name" value="IG_FLMN"/>
    <property type="match status" value="1"/>
</dbReference>
<evidence type="ECO:0000313" key="4">
    <source>
        <dbReference type="EMBL" id="CAH0371133.1"/>
    </source>
</evidence>
<evidence type="ECO:0000256" key="2">
    <source>
        <dbReference type="PROSITE-ProRule" id="PRU00087"/>
    </source>
</evidence>
<proteinExistence type="predicted"/>
<evidence type="ECO:0000313" key="5">
    <source>
        <dbReference type="Proteomes" id="UP000789595"/>
    </source>
</evidence>
<dbReference type="Proteomes" id="UP000789595">
    <property type="component" value="Unassembled WGS sequence"/>
</dbReference>
<dbReference type="SUPFAM" id="SSF81296">
    <property type="entry name" value="E set domains"/>
    <property type="match status" value="1"/>
</dbReference>
<dbReference type="EMBL" id="CAKKNE010000003">
    <property type="protein sequence ID" value="CAH0371133.1"/>
    <property type="molecule type" value="Genomic_DNA"/>
</dbReference>
<dbReference type="InterPro" id="IPR014756">
    <property type="entry name" value="Ig_E-set"/>
</dbReference>
<feature type="compositionally biased region" description="Low complexity" evidence="3">
    <location>
        <begin position="217"/>
        <end position="227"/>
    </location>
</feature>
<dbReference type="PANTHER" id="PTHR38537">
    <property type="entry name" value="JITTERBUG, ISOFORM N"/>
    <property type="match status" value="1"/>
</dbReference>
<evidence type="ECO:0000256" key="1">
    <source>
        <dbReference type="ARBA" id="ARBA00022737"/>
    </source>
</evidence>
<dbReference type="InterPro" id="IPR044801">
    <property type="entry name" value="Filamin"/>
</dbReference>
<dbReference type="AlphaFoldDB" id="A0A8J2SIG0"/>
<feature type="region of interest" description="Disordered" evidence="3">
    <location>
        <begin position="208"/>
        <end position="280"/>
    </location>
</feature>
<protein>
    <submittedName>
        <fullName evidence="4">Uncharacterized protein</fullName>
    </submittedName>
</protein>
<evidence type="ECO:0000256" key="3">
    <source>
        <dbReference type="SAM" id="MobiDB-lite"/>
    </source>
</evidence>
<dbReference type="InterPro" id="IPR013783">
    <property type="entry name" value="Ig-like_fold"/>
</dbReference>
<sequence length="411" mass="43025">MPPTPLRDNLNDMAARTTRAAEKARIDAARRKADGKVRAQRRSADARSAAFEARRAVATFRCRGDGLRRCVNGRCASFAIDAPHKNLKFFAALESATHRYELDVVEEDGTYACSYLVAAPPGPYELSILLDDEVPVPGSPFTTTVAAGAPCALAGPNEAAPGEKIDIDVRDAYGHAADFDLRVEGPAAAAGNAVVVRTDATPGAEILVHASRDGRPIRGSPVGVRVVPAPPPPVGSPEAPEPPPPTGVPPPPPGPPPGAPPRAPPVALSPSTPRRPVGSRAALSAVRGDADVRATLKSADAALRGLFAAYAKASPTRGVQILTFEDVLALCGDFDIAPSLVDADTLLALYRVVEKQKKARGLAYAQFLDLLALVARAALLDELATDAACVNALLFRWGLADPVRLEGLRRG</sequence>
<comment type="caution">
    <text evidence="4">The sequence shown here is derived from an EMBL/GenBank/DDBJ whole genome shotgun (WGS) entry which is preliminary data.</text>
</comment>
<dbReference type="InterPro" id="IPR001298">
    <property type="entry name" value="Filamin/ABP280_rpt"/>
</dbReference>
<dbReference type="GO" id="GO:0030036">
    <property type="term" value="P:actin cytoskeleton organization"/>
    <property type="evidence" value="ECO:0007669"/>
    <property type="project" value="InterPro"/>
</dbReference>
<feature type="repeat" description="Filamin" evidence="2">
    <location>
        <begin position="61"/>
        <end position="145"/>
    </location>
</feature>
<dbReference type="InterPro" id="IPR017868">
    <property type="entry name" value="Filamin/ABP280_repeat-like"/>
</dbReference>
<dbReference type="PROSITE" id="PS50194">
    <property type="entry name" value="FILAMIN_REPEAT"/>
    <property type="match status" value="1"/>
</dbReference>
<gene>
    <name evidence="4" type="ORF">PECAL_3P10610</name>
</gene>
<feature type="compositionally biased region" description="Pro residues" evidence="3">
    <location>
        <begin position="228"/>
        <end position="264"/>
    </location>
</feature>
<reference evidence="4" key="1">
    <citation type="submission" date="2021-11" db="EMBL/GenBank/DDBJ databases">
        <authorList>
            <consortium name="Genoscope - CEA"/>
            <person name="William W."/>
        </authorList>
    </citation>
    <scope>NUCLEOTIDE SEQUENCE</scope>
</reference>
<keyword evidence="1" id="KW-0677">Repeat</keyword>